<dbReference type="AlphaFoldDB" id="V4K1N0"/>
<feature type="compositionally biased region" description="Basic residues" evidence="1">
    <location>
        <begin position="302"/>
        <end position="317"/>
    </location>
</feature>
<name>V4K1N0_EUTSA</name>
<feature type="region of interest" description="Disordered" evidence="1">
    <location>
        <begin position="214"/>
        <end position="233"/>
    </location>
</feature>
<evidence type="ECO:0000256" key="1">
    <source>
        <dbReference type="SAM" id="MobiDB-lite"/>
    </source>
</evidence>
<evidence type="ECO:0000313" key="2">
    <source>
        <dbReference type="EMBL" id="ESQ31805.1"/>
    </source>
</evidence>
<dbReference type="Gramene" id="ESQ31805">
    <property type="protein sequence ID" value="ESQ31805"/>
    <property type="gene ID" value="EUTSA_v10003964mg"/>
</dbReference>
<dbReference type="eggNOG" id="ENOG502QREA">
    <property type="taxonomic scope" value="Eukaryota"/>
</dbReference>
<sequence length="539" mass="60970">MQEDSLWRLCPVQDIDTFLTSRYGDNNALSLLYCDLYMRQFKESLKKTMLEQESVFEDQIHELHRLYQMQKELMMKMEGTNNIYSQPRHLFLNARASSPRASIHWMGSAISTSKTSVLPPDDASAKIDEAGFFGDESDKSGEKVLEKGLKNGQVHQVLNFAKDQSPRSIKSAVHPENVQHSSALLRSNCILDLNEPAKIEEHSDYELNQFLSPAQTRSERAESQAQDPDISAKSQVGEKCILMNEIDLNMSPLSTEQVTTFKEIESEQPSEIVSASLHGKQGSVPSQLIVQALPCSKSISLSHKRSSWPRKKRKRGAKSTTAESVPRRKSRKGSNLDSNYGVNEDDNHSLSTTSYMTESDHNQERLEKGSSSSLSEIKPARILTSSRKRRSRKPHIDSGKDTIARTKSKTRGSFLVTEEEEQAAAEAIVDMSLSESAGNSNMETSNWITPLRWFANIASSVVEAKTLQLTEMKRRHKRTTRRQQKHEDHHNEILPSLSTFIGKETNDAHSRYCSLMENTVIDWGTITKRRRGIRIPKHP</sequence>
<proteinExistence type="predicted"/>
<dbReference type="OMA" id="IESEQPR"/>
<dbReference type="PANTHER" id="PTHR33167">
    <property type="entry name" value="TRANSCRIPTION FACTOR, PUTATIVE (DUF863)-RELATED"/>
    <property type="match status" value="1"/>
</dbReference>
<protein>
    <submittedName>
        <fullName evidence="2">Uncharacterized protein</fullName>
    </submittedName>
</protein>
<feature type="compositionally biased region" description="Basic and acidic residues" evidence="1">
    <location>
        <begin position="358"/>
        <end position="368"/>
    </location>
</feature>
<organism evidence="2 3">
    <name type="scientific">Eutrema salsugineum</name>
    <name type="common">Saltwater cress</name>
    <name type="synonym">Sisymbrium salsugineum</name>
    <dbReference type="NCBI Taxonomy" id="72664"/>
    <lineage>
        <taxon>Eukaryota</taxon>
        <taxon>Viridiplantae</taxon>
        <taxon>Streptophyta</taxon>
        <taxon>Embryophyta</taxon>
        <taxon>Tracheophyta</taxon>
        <taxon>Spermatophyta</taxon>
        <taxon>Magnoliopsida</taxon>
        <taxon>eudicotyledons</taxon>
        <taxon>Gunneridae</taxon>
        <taxon>Pentapetalae</taxon>
        <taxon>rosids</taxon>
        <taxon>malvids</taxon>
        <taxon>Brassicales</taxon>
        <taxon>Brassicaceae</taxon>
        <taxon>Eutremeae</taxon>
        <taxon>Eutrema</taxon>
    </lineage>
</organism>
<reference evidence="2 3" key="1">
    <citation type="journal article" date="2013" name="Front. Plant Sci.">
        <title>The Reference Genome of the Halophytic Plant Eutrema salsugineum.</title>
        <authorList>
            <person name="Yang R."/>
            <person name="Jarvis D.E."/>
            <person name="Chen H."/>
            <person name="Beilstein M.A."/>
            <person name="Grimwood J."/>
            <person name="Jenkins J."/>
            <person name="Shu S."/>
            <person name="Prochnik S."/>
            <person name="Xin M."/>
            <person name="Ma C."/>
            <person name="Schmutz J."/>
            <person name="Wing R.A."/>
            <person name="Mitchell-Olds T."/>
            <person name="Schumaker K.S."/>
            <person name="Wang X."/>
        </authorList>
    </citation>
    <scope>NUCLEOTIDE SEQUENCE [LARGE SCALE GENOMIC DNA]</scope>
</reference>
<evidence type="ECO:0000313" key="3">
    <source>
        <dbReference type="Proteomes" id="UP000030689"/>
    </source>
</evidence>
<dbReference type="Proteomes" id="UP000030689">
    <property type="component" value="Unassembled WGS sequence"/>
</dbReference>
<feature type="region of interest" description="Disordered" evidence="1">
    <location>
        <begin position="300"/>
        <end position="410"/>
    </location>
</feature>
<accession>V4K1N0</accession>
<feature type="compositionally biased region" description="Basic and acidic residues" evidence="1">
    <location>
        <begin position="394"/>
        <end position="404"/>
    </location>
</feature>
<dbReference type="PANTHER" id="PTHR33167:SF18">
    <property type="entry name" value="GB|AAF67766.1"/>
    <property type="match status" value="1"/>
</dbReference>
<gene>
    <name evidence="2" type="ORF">EUTSA_v10003964mg</name>
</gene>
<dbReference type="KEGG" id="eus:EUTSA_v10003964mg"/>
<dbReference type="EMBL" id="KI517748">
    <property type="protein sequence ID" value="ESQ31805.1"/>
    <property type="molecule type" value="Genomic_DNA"/>
</dbReference>
<keyword evidence="3" id="KW-1185">Reference proteome</keyword>